<evidence type="ECO:0000313" key="4">
    <source>
        <dbReference type="Proteomes" id="UP000184465"/>
    </source>
</evidence>
<dbReference type="OrthoDB" id="9776196at2"/>
<dbReference type="RefSeq" id="WP_073152182.1">
    <property type="nucleotide sequence ID" value="NZ_FRAG01000053.1"/>
</dbReference>
<dbReference type="AlphaFoldDB" id="A0A1M6S1T9"/>
<sequence>MKKKYIKLNIFVLTTILGILVSFQVKSINNNQEYVSLDEIRDYKQNLEKEKAEIAQLNTSIEDYKNKIEQFRLSKIRDGDITKLLKEEIKEYKTISGFTDVYGPGVIIIMDDATRELYEGENPNDVLVHDVDVLNIVNDLKAAGAEAISINGQRVLSNSEIDCSGYTIKINGKEYGHPFIIKAIGEPQHLEAAINAPMTYGYMLKTYGIFIEVNPSTYVKVPKYDGTY</sequence>
<feature type="coiled-coil region" evidence="2">
    <location>
        <begin position="37"/>
        <end position="74"/>
    </location>
</feature>
<comment type="similarity">
    <text evidence="1">Belongs to the UPF0749 family.</text>
</comment>
<dbReference type="STRING" id="1121301.SAMN02745912_03143"/>
<evidence type="ECO:0000256" key="1">
    <source>
        <dbReference type="ARBA" id="ARBA00009108"/>
    </source>
</evidence>
<evidence type="ECO:0000313" key="3">
    <source>
        <dbReference type="EMBL" id="SHK38478.1"/>
    </source>
</evidence>
<dbReference type="Gene3D" id="3.30.70.1880">
    <property type="entry name" value="Protein of unknown function DUF881"/>
    <property type="match status" value="1"/>
</dbReference>
<proteinExistence type="inferred from homology"/>
<dbReference type="Pfam" id="PF05949">
    <property type="entry name" value="DUF881"/>
    <property type="match status" value="1"/>
</dbReference>
<keyword evidence="2" id="KW-0175">Coiled coil</keyword>
<keyword evidence="4" id="KW-1185">Reference proteome</keyword>
<dbReference type="EMBL" id="FRAG01000053">
    <property type="protein sequence ID" value="SHK38478.1"/>
    <property type="molecule type" value="Genomic_DNA"/>
</dbReference>
<accession>A0A1M6S1T9</accession>
<reference evidence="3 4" key="1">
    <citation type="submission" date="2016-11" db="EMBL/GenBank/DDBJ databases">
        <authorList>
            <person name="Jaros S."/>
            <person name="Januszkiewicz K."/>
            <person name="Wedrychowicz H."/>
        </authorList>
    </citation>
    <scope>NUCLEOTIDE SEQUENCE [LARGE SCALE GENOMIC DNA]</scope>
    <source>
        <strain evidence="3 4">DSM 15212</strain>
    </source>
</reference>
<name>A0A1M6S1T9_PARC5</name>
<organism evidence="3 4">
    <name type="scientific">Paramaledivibacter caminithermalis (strain DSM 15212 / CIP 107654 / DViRD3)</name>
    <name type="common">Clostridium caminithermale</name>
    <dbReference type="NCBI Taxonomy" id="1121301"/>
    <lineage>
        <taxon>Bacteria</taxon>
        <taxon>Bacillati</taxon>
        <taxon>Bacillota</taxon>
        <taxon>Clostridia</taxon>
        <taxon>Peptostreptococcales</taxon>
        <taxon>Caminicellaceae</taxon>
        <taxon>Paramaledivibacter</taxon>
    </lineage>
</organism>
<gene>
    <name evidence="3" type="ORF">SAMN02745912_03143</name>
</gene>
<evidence type="ECO:0000256" key="2">
    <source>
        <dbReference type="SAM" id="Coils"/>
    </source>
</evidence>
<protein>
    <submittedName>
        <fullName evidence="3">Uncharacterized conserved protein YlxW, UPF0749 family</fullName>
    </submittedName>
</protein>
<dbReference type="Proteomes" id="UP000184465">
    <property type="component" value="Unassembled WGS sequence"/>
</dbReference>
<dbReference type="PANTHER" id="PTHR37313:SF2">
    <property type="entry name" value="UPF0749 PROTEIN YLXX"/>
    <property type="match status" value="1"/>
</dbReference>
<dbReference type="InterPro" id="IPR010273">
    <property type="entry name" value="DUF881"/>
</dbReference>
<dbReference type="PANTHER" id="PTHR37313">
    <property type="entry name" value="UPF0749 PROTEIN RV1825"/>
    <property type="match status" value="1"/>
</dbReference>